<organism evidence="15 16">
    <name type="scientific">Lepisosteus oculatus</name>
    <name type="common">Spotted gar</name>
    <dbReference type="NCBI Taxonomy" id="7918"/>
    <lineage>
        <taxon>Eukaryota</taxon>
        <taxon>Metazoa</taxon>
        <taxon>Chordata</taxon>
        <taxon>Craniata</taxon>
        <taxon>Vertebrata</taxon>
        <taxon>Euteleostomi</taxon>
        <taxon>Actinopterygii</taxon>
        <taxon>Neopterygii</taxon>
        <taxon>Holostei</taxon>
        <taxon>Semionotiformes</taxon>
        <taxon>Lepisosteidae</taxon>
        <taxon>Lepisosteus</taxon>
    </lineage>
</organism>
<evidence type="ECO:0000256" key="5">
    <source>
        <dbReference type="ARBA" id="ARBA00022490"/>
    </source>
</evidence>
<dbReference type="Pfam" id="PF07743">
    <property type="entry name" value="HSCB_C"/>
    <property type="match status" value="1"/>
</dbReference>
<dbReference type="AlphaFoldDB" id="W5M7X0"/>
<evidence type="ECO:0000256" key="2">
    <source>
        <dbReference type="ARBA" id="ARBA00004496"/>
    </source>
</evidence>
<dbReference type="SUPFAM" id="SSF46565">
    <property type="entry name" value="Chaperone J-domain"/>
    <property type="match status" value="1"/>
</dbReference>
<dbReference type="Bgee" id="ENSLOCG00000003759">
    <property type="expression patterns" value="Expressed in pharyngeal gill and 13 other cell types or tissues"/>
</dbReference>
<dbReference type="InParanoid" id="W5M7X0"/>
<comment type="subunit">
    <text evidence="11">Homodimer. Interacts with ISCU (cytoplasmic form); this interaction stabilizes the (Fe-S) clusters on ISCU. Interacts with the CIA complex member CIAO1 (via LYR motif).</text>
</comment>
<dbReference type="CDD" id="cd06257">
    <property type="entry name" value="DnaJ"/>
    <property type="match status" value="1"/>
</dbReference>
<dbReference type="PANTHER" id="PTHR14021:SF15">
    <property type="entry name" value="IRON-SULFUR CLUSTER CO-CHAPERONE PROTEIN HSCB"/>
    <property type="match status" value="1"/>
</dbReference>
<dbReference type="Ensembl" id="ENSLOCT00000004486.1">
    <property type="protein sequence ID" value="ENSLOCP00000004478.1"/>
    <property type="gene ID" value="ENSLOCG00000003759.1"/>
</dbReference>
<sequence>SWLRRTGMFLSKEWLWPRTVMQRSRVACNKMTFCTVLKKLHCWKCEAPLQTPPAFFCPACLVIQPLDENINFFDIMDCEISFALDVRKLQKRYMHLQRSLHPDNFSQKTQQEQEYSESQSALVNRAYRTLLKPLSRGLYMLELEGMKLEGDPGCGLSLEFLQDILEISERLAETQSQEEASDIWHFVRGKLENLIGEINKSFSEGDLNRAKVLLAEMKYFANIEEKVKDKVSQIQ</sequence>
<dbReference type="InterPro" id="IPR036869">
    <property type="entry name" value="J_dom_sf"/>
</dbReference>
<dbReference type="GO" id="GO:0001671">
    <property type="term" value="F:ATPase activator activity"/>
    <property type="evidence" value="ECO:0007669"/>
    <property type="project" value="InterPro"/>
</dbReference>
<dbReference type="GO" id="GO:0051087">
    <property type="term" value="F:protein-folding chaperone binding"/>
    <property type="evidence" value="ECO:0007669"/>
    <property type="project" value="InterPro"/>
</dbReference>
<dbReference type="Gene3D" id="1.10.287.110">
    <property type="entry name" value="DnaJ domain"/>
    <property type="match status" value="1"/>
</dbReference>
<dbReference type="GO" id="GO:0044571">
    <property type="term" value="P:[2Fe-2S] cluster assembly"/>
    <property type="evidence" value="ECO:0000318"/>
    <property type="project" value="GO_Central"/>
</dbReference>
<evidence type="ECO:0000256" key="7">
    <source>
        <dbReference type="ARBA" id="ARBA00023128"/>
    </source>
</evidence>
<evidence type="ECO:0000256" key="13">
    <source>
        <dbReference type="ARBA" id="ARBA00073563"/>
    </source>
</evidence>
<dbReference type="GO" id="GO:0046872">
    <property type="term" value="F:metal ion binding"/>
    <property type="evidence" value="ECO:0007669"/>
    <property type="project" value="UniProtKB-KW"/>
</dbReference>
<dbReference type="FunFam" id="1.20.1280.20:FF:000002">
    <property type="entry name" value="HscB mitochondrial iron-sulfur cluster co-chaperone"/>
    <property type="match status" value="1"/>
</dbReference>
<dbReference type="InterPro" id="IPR009073">
    <property type="entry name" value="HscB_oligo_C"/>
</dbReference>
<reference evidence="16" key="1">
    <citation type="submission" date="2011-12" db="EMBL/GenBank/DDBJ databases">
        <title>The Draft Genome of Lepisosteus oculatus.</title>
        <authorList>
            <consortium name="The Broad Institute Genome Assembly &amp; Analysis Group"/>
            <consortium name="Computational R&amp;D Group"/>
            <consortium name="and Sequencing Platform"/>
            <person name="Di Palma F."/>
            <person name="Alfoldi J."/>
            <person name="Johnson J."/>
            <person name="Berlin A."/>
            <person name="Gnerre S."/>
            <person name="Jaffe D."/>
            <person name="MacCallum I."/>
            <person name="Young S."/>
            <person name="Walker B.J."/>
            <person name="Lander E.S."/>
            <person name="Lindblad-Toh K."/>
        </authorList>
    </citation>
    <scope>NUCLEOTIDE SEQUENCE [LARGE SCALE GENOMIC DNA]</scope>
</reference>
<dbReference type="InterPro" id="IPR001623">
    <property type="entry name" value="DnaJ_domain"/>
</dbReference>
<keyword evidence="8" id="KW-0143">Chaperone</keyword>
<evidence type="ECO:0000313" key="15">
    <source>
        <dbReference type="Ensembl" id="ENSLOCP00000004478.1"/>
    </source>
</evidence>
<reference evidence="15" key="3">
    <citation type="submission" date="2025-09" db="UniProtKB">
        <authorList>
            <consortium name="Ensembl"/>
        </authorList>
    </citation>
    <scope>IDENTIFICATION</scope>
</reference>
<comment type="function">
    <text evidence="9">Acts as a co-chaperone in iron-sulfur cluster assembly in mitochondria. Required for incorporation of iron-sulfur clusters into SDHB, the iron-sulfur protein subunit of succinate dehydrogenase that is involved in complex II of the mitochondrial electron transport chain. Recruited to SDHB by interaction with SDHAF1 which first binds SDHB and then recruits the iron-sulfur transfer complex formed by HSC20, HSPA9 and ISCU through direct binding to HSC20. Plays an essential role in hematopoiesis.</text>
</comment>
<comment type="subunit">
    <text evidence="12">Interacts with ISCU and HSPA9 to form an iron-sulfur transfer complex. Interacts with SDHAF1 (via the first LYR motif); the interaction recruits the iron-sulfur transfer complex composed of HSC20, HSPA9 and ISCU and mediates the incorporation of iron-sulfur clusters into SDHB which also interacts with HSC20. Interacts with the cytoplasmic form of ISCU and with CIA complex member CIAO1 (via LYR motif).</text>
</comment>
<evidence type="ECO:0000256" key="9">
    <source>
        <dbReference type="ARBA" id="ARBA00054586"/>
    </source>
</evidence>
<dbReference type="FunCoup" id="W5M7X0">
    <property type="interactions" value="1109"/>
</dbReference>
<keyword evidence="5" id="KW-0963">Cytoplasm</keyword>
<dbReference type="NCBIfam" id="TIGR00714">
    <property type="entry name" value="hscB"/>
    <property type="match status" value="1"/>
</dbReference>
<keyword evidence="16" id="KW-1185">Reference proteome</keyword>
<dbReference type="FunFam" id="1.10.287.110:FF:000042">
    <property type="entry name" value="Iron-sulfur cluster co-chaperone protein HscB, mitochondrial"/>
    <property type="match status" value="1"/>
</dbReference>
<protein>
    <recommendedName>
        <fullName evidence="13">Iron-sulfur cluster co-chaperone protein HscB</fullName>
    </recommendedName>
</protein>
<keyword evidence="6" id="KW-0479">Metal-binding</keyword>
<comment type="function">
    <text evidence="10">Acts as a co-chaperone in iron-sulfur cluster assembly in the cytoplasm. Also mediates complex formation between components of the cytosolic iron-sulfur biogenesis pathway and the CIA targeting complex composed of CIAO1, DIPK1B/FAM69B and MMS19 by binding directly to the scaffold protein ISCU and to CIAO1. This facilitates iron-sulfur cluster insertion into a number of cytoplasmic and nuclear proteins including POLD1, ELP3, DPYD and PPAT.</text>
</comment>
<comment type="pathway">
    <text evidence="3">Cofactor biosynthesis; iron-sulfur cluster biosynthesis.</text>
</comment>
<comment type="similarity">
    <text evidence="4">Belongs to the HscB family.</text>
</comment>
<dbReference type="InterPro" id="IPR036386">
    <property type="entry name" value="HscB_C_sf"/>
</dbReference>
<keyword evidence="7" id="KW-0496">Mitochondrion</keyword>
<evidence type="ECO:0000256" key="8">
    <source>
        <dbReference type="ARBA" id="ARBA00023186"/>
    </source>
</evidence>
<dbReference type="SUPFAM" id="SSF47144">
    <property type="entry name" value="HSC20 (HSCB), C-terminal oligomerisation domain"/>
    <property type="match status" value="1"/>
</dbReference>
<evidence type="ECO:0000256" key="10">
    <source>
        <dbReference type="ARBA" id="ARBA00058496"/>
    </source>
</evidence>
<evidence type="ECO:0000259" key="14">
    <source>
        <dbReference type="Pfam" id="PF07743"/>
    </source>
</evidence>
<dbReference type="STRING" id="7918.ENSLOCP00000004478"/>
<dbReference type="GO" id="GO:0051259">
    <property type="term" value="P:protein complex oligomerization"/>
    <property type="evidence" value="ECO:0007669"/>
    <property type="project" value="InterPro"/>
</dbReference>
<evidence type="ECO:0000256" key="12">
    <source>
        <dbReference type="ARBA" id="ARBA00065697"/>
    </source>
</evidence>
<dbReference type="OMA" id="LMFIERF"/>
<comment type="subcellular location">
    <subcellularLocation>
        <location evidence="2">Cytoplasm</location>
    </subcellularLocation>
    <subcellularLocation>
        <location evidence="1">Mitochondrion</location>
    </subcellularLocation>
</comment>
<evidence type="ECO:0000313" key="16">
    <source>
        <dbReference type="Proteomes" id="UP000018468"/>
    </source>
</evidence>
<dbReference type="Proteomes" id="UP000018468">
    <property type="component" value="Linkage group LG20"/>
</dbReference>
<evidence type="ECO:0000256" key="11">
    <source>
        <dbReference type="ARBA" id="ARBA00065241"/>
    </source>
</evidence>
<evidence type="ECO:0000256" key="6">
    <source>
        <dbReference type="ARBA" id="ARBA00022723"/>
    </source>
</evidence>
<evidence type="ECO:0000256" key="1">
    <source>
        <dbReference type="ARBA" id="ARBA00004173"/>
    </source>
</evidence>
<accession>W5M7X0</accession>
<dbReference type="EMBL" id="AHAT01005101">
    <property type="status" value="NOT_ANNOTATED_CDS"/>
    <property type="molecule type" value="Genomic_DNA"/>
</dbReference>
<dbReference type="GO" id="GO:0005739">
    <property type="term" value="C:mitochondrion"/>
    <property type="evidence" value="ECO:0000318"/>
    <property type="project" value="GO_Central"/>
</dbReference>
<name>W5M7X0_LEPOC</name>
<evidence type="ECO:0000256" key="4">
    <source>
        <dbReference type="ARBA" id="ARBA00010476"/>
    </source>
</evidence>
<feature type="domain" description="Co-chaperone HscB C-terminal oligomerisation" evidence="14">
    <location>
        <begin position="159"/>
        <end position="228"/>
    </location>
</feature>
<dbReference type="InterPro" id="IPR004640">
    <property type="entry name" value="HscB"/>
</dbReference>
<dbReference type="PANTHER" id="PTHR14021">
    <property type="entry name" value="IRON-SULFUR CLUSTER CO-CHAPERONE PROTEIN HSCB"/>
    <property type="match status" value="1"/>
</dbReference>
<reference evidence="15" key="2">
    <citation type="submission" date="2025-08" db="UniProtKB">
        <authorList>
            <consortium name="Ensembl"/>
        </authorList>
    </citation>
    <scope>IDENTIFICATION</scope>
</reference>
<dbReference type="Gene3D" id="1.20.1280.20">
    <property type="entry name" value="HscB, C-terminal domain"/>
    <property type="match status" value="1"/>
</dbReference>
<proteinExistence type="inferred from homology"/>
<dbReference type="GeneTree" id="ENSGT00390000008206"/>
<dbReference type="HOGENOM" id="CLU_068529_0_2_1"/>
<dbReference type="eggNOG" id="KOG3192">
    <property type="taxonomic scope" value="Eukaryota"/>
</dbReference>
<evidence type="ECO:0000256" key="3">
    <source>
        <dbReference type="ARBA" id="ARBA00005151"/>
    </source>
</evidence>